<evidence type="ECO:0000313" key="2">
    <source>
        <dbReference type="Proteomes" id="UP001592528"/>
    </source>
</evidence>
<gene>
    <name evidence="1" type="ORF">ACEZDJ_10670</name>
</gene>
<dbReference type="RefSeq" id="WP_030262166.1">
    <property type="nucleotide sequence ID" value="NZ_JBHEZZ010000004.1"/>
</dbReference>
<dbReference type="EMBL" id="JBHEZZ010000004">
    <property type="protein sequence ID" value="MFC1401752.1"/>
    <property type="molecule type" value="Genomic_DNA"/>
</dbReference>
<name>A0ABV6UJX4_9ACTN</name>
<organism evidence="1 2">
    <name type="scientific">Streptacidiphilus cavernicola</name>
    <dbReference type="NCBI Taxonomy" id="3342716"/>
    <lineage>
        <taxon>Bacteria</taxon>
        <taxon>Bacillati</taxon>
        <taxon>Actinomycetota</taxon>
        <taxon>Actinomycetes</taxon>
        <taxon>Kitasatosporales</taxon>
        <taxon>Streptomycetaceae</taxon>
        <taxon>Streptacidiphilus</taxon>
    </lineage>
</organism>
<evidence type="ECO:0000313" key="1">
    <source>
        <dbReference type="EMBL" id="MFC1401752.1"/>
    </source>
</evidence>
<protein>
    <recommendedName>
        <fullName evidence="3">Nif11 domain-containing protein</fullName>
    </recommendedName>
</protein>
<sequence>MSQTDFLRFLSEVGDDPQRLARYDRYSLAQLIFHSGNEGYSFNVPDIESVVGQLEANVIIKKDNEAFDGSSSLWRSMWGRRHLDYVVRHLISRHTAEELAQLATPGAGEAK</sequence>
<proteinExistence type="predicted"/>
<keyword evidence="2" id="KW-1185">Reference proteome</keyword>
<reference evidence="1 2" key="1">
    <citation type="submission" date="2024-09" db="EMBL/GenBank/DDBJ databases">
        <authorList>
            <person name="Lee S.D."/>
        </authorList>
    </citation>
    <scope>NUCLEOTIDE SEQUENCE [LARGE SCALE GENOMIC DNA]</scope>
    <source>
        <strain evidence="1 2">N1-5</strain>
    </source>
</reference>
<dbReference type="Proteomes" id="UP001592528">
    <property type="component" value="Unassembled WGS sequence"/>
</dbReference>
<evidence type="ECO:0008006" key="3">
    <source>
        <dbReference type="Google" id="ProtNLM"/>
    </source>
</evidence>
<accession>A0ABV6UJX4</accession>
<comment type="caution">
    <text evidence="1">The sequence shown here is derived from an EMBL/GenBank/DDBJ whole genome shotgun (WGS) entry which is preliminary data.</text>
</comment>